<proteinExistence type="predicted"/>
<evidence type="ECO:0000313" key="7">
    <source>
        <dbReference type="EMBL" id="CRK17428.1"/>
    </source>
</evidence>
<dbReference type="EC" id="7.1.1.1" evidence="1"/>
<keyword evidence="4" id="KW-0520">NAD</keyword>
<evidence type="ECO:0000256" key="3">
    <source>
        <dbReference type="ARBA" id="ARBA00022967"/>
    </source>
</evidence>
<keyword evidence="3" id="KW-1278">Translocase</keyword>
<dbReference type="GO" id="GO:0006740">
    <property type="term" value="P:NADPH regeneration"/>
    <property type="evidence" value="ECO:0007669"/>
    <property type="project" value="TreeGrafter"/>
</dbReference>
<dbReference type="GO" id="GO:0016491">
    <property type="term" value="F:oxidoreductase activity"/>
    <property type="evidence" value="ECO:0007669"/>
    <property type="project" value="InterPro"/>
</dbReference>
<keyword evidence="2" id="KW-0521">NADP</keyword>
<dbReference type="Gene3D" id="3.40.50.720">
    <property type="entry name" value="NAD(P)-binding Rossmann-like Domain"/>
    <property type="match status" value="1"/>
</dbReference>
<evidence type="ECO:0000259" key="6">
    <source>
        <dbReference type="SMART" id="SM01003"/>
    </source>
</evidence>
<dbReference type="Proteomes" id="UP000045706">
    <property type="component" value="Unassembled WGS sequence"/>
</dbReference>
<dbReference type="SMART" id="SM01003">
    <property type="entry name" value="AlaDh_PNT_N"/>
    <property type="match status" value="1"/>
</dbReference>
<protein>
    <recommendedName>
        <fullName evidence="1">proton-translocating NAD(P)(+) transhydrogenase</fullName>
        <ecNumber evidence="1">7.1.1.1</ecNumber>
    </recommendedName>
</protein>
<comment type="catalytic activity">
    <reaction evidence="5">
        <text>NAD(+) + NADPH + H(+)(in) = NADH + NADP(+) + H(+)(out)</text>
        <dbReference type="Rhea" id="RHEA:47992"/>
        <dbReference type="ChEBI" id="CHEBI:15378"/>
        <dbReference type="ChEBI" id="CHEBI:57540"/>
        <dbReference type="ChEBI" id="CHEBI:57783"/>
        <dbReference type="ChEBI" id="CHEBI:57945"/>
        <dbReference type="ChEBI" id="CHEBI:58349"/>
        <dbReference type="EC" id="7.1.1.1"/>
    </reaction>
</comment>
<dbReference type="GO" id="GO:0008750">
    <property type="term" value="F:proton-translocating NAD(P)+ transhydrogenase activity"/>
    <property type="evidence" value="ECO:0007669"/>
    <property type="project" value="UniProtKB-EC"/>
</dbReference>
<evidence type="ECO:0000256" key="5">
    <source>
        <dbReference type="ARBA" id="ARBA00048202"/>
    </source>
</evidence>
<feature type="domain" description="Alanine dehydrogenase/pyridine nucleotide transhydrogenase N-terminal" evidence="6">
    <location>
        <begin position="26"/>
        <end position="147"/>
    </location>
</feature>
<dbReference type="PROSITE" id="PS00836">
    <property type="entry name" value="ALADH_PNT_1"/>
    <property type="match status" value="1"/>
</dbReference>
<evidence type="ECO:0000256" key="2">
    <source>
        <dbReference type="ARBA" id="ARBA00022857"/>
    </source>
</evidence>
<organism evidence="7 8">
    <name type="scientific">Verticillium longisporum</name>
    <name type="common">Verticillium dahliae var. longisporum</name>
    <dbReference type="NCBI Taxonomy" id="100787"/>
    <lineage>
        <taxon>Eukaryota</taxon>
        <taxon>Fungi</taxon>
        <taxon>Dikarya</taxon>
        <taxon>Ascomycota</taxon>
        <taxon>Pezizomycotina</taxon>
        <taxon>Sordariomycetes</taxon>
        <taxon>Hypocreomycetidae</taxon>
        <taxon>Glomerellales</taxon>
        <taxon>Plectosphaerellaceae</taxon>
        <taxon>Verticillium</taxon>
    </lineage>
</organism>
<dbReference type="InterPro" id="IPR008142">
    <property type="entry name" value="AlaDH/PNT_CS1"/>
</dbReference>
<dbReference type="AlphaFoldDB" id="A0A0G4L632"/>
<dbReference type="SUPFAM" id="SSF52283">
    <property type="entry name" value="Formate/glycerate dehydrogenase catalytic domain-like"/>
    <property type="match status" value="1"/>
</dbReference>
<evidence type="ECO:0000256" key="1">
    <source>
        <dbReference type="ARBA" id="ARBA00012943"/>
    </source>
</evidence>
<gene>
    <name evidence="7" type="ORF">BN1723_017534</name>
</gene>
<feature type="non-terminal residue" evidence="7">
    <location>
        <position position="1"/>
    </location>
</feature>
<dbReference type="EMBL" id="CVQI01007914">
    <property type="protein sequence ID" value="CRK17428.1"/>
    <property type="molecule type" value="Genomic_DNA"/>
</dbReference>
<feature type="non-terminal residue" evidence="7">
    <location>
        <position position="147"/>
    </location>
</feature>
<dbReference type="PANTHER" id="PTHR10160">
    <property type="entry name" value="NAD(P) TRANSHYDROGENASE"/>
    <property type="match status" value="1"/>
</dbReference>
<dbReference type="GO" id="GO:0050661">
    <property type="term" value="F:NADP binding"/>
    <property type="evidence" value="ECO:0007669"/>
    <property type="project" value="TreeGrafter"/>
</dbReference>
<evidence type="ECO:0000313" key="8">
    <source>
        <dbReference type="Proteomes" id="UP000045706"/>
    </source>
</evidence>
<evidence type="ECO:0000256" key="4">
    <source>
        <dbReference type="ARBA" id="ARBA00023027"/>
    </source>
</evidence>
<sequence length="147" mass="15758">TPAPGQAAEPELPATHSVPYSQLTVGVPKEIFLNERRVALSPQNVALLLKKGFSKVLVERGAGAEADFLDDVYREAGATLVDSANDVWTGADIVLKVRSPIPAEIEVMKPSQTVISFLQPAQNKPIVEKLAAQKATAFAMDLIPRIS</sequence>
<accession>A0A0G4L632</accession>
<reference evidence="8" key="1">
    <citation type="submission" date="2015-05" db="EMBL/GenBank/DDBJ databases">
        <authorList>
            <person name="Fogelqvist Johan"/>
        </authorList>
    </citation>
    <scope>NUCLEOTIDE SEQUENCE [LARGE SCALE GENOMIC DNA]</scope>
</reference>
<dbReference type="GO" id="GO:0005743">
    <property type="term" value="C:mitochondrial inner membrane"/>
    <property type="evidence" value="ECO:0007669"/>
    <property type="project" value="TreeGrafter"/>
</dbReference>
<name>A0A0G4L632_VERLO</name>
<dbReference type="Pfam" id="PF05222">
    <property type="entry name" value="AlaDh_PNT_N"/>
    <property type="match status" value="1"/>
</dbReference>
<dbReference type="InterPro" id="IPR007886">
    <property type="entry name" value="AlaDH/PNT_N"/>
</dbReference>
<dbReference type="PANTHER" id="PTHR10160:SF19">
    <property type="entry name" value="PROTON-TRANSLOCATING NAD(P)(+) TRANSHYDROGENASE"/>
    <property type="match status" value="1"/>
</dbReference>